<accession>A0A0K2UP33</accession>
<organism evidence="1">
    <name type="scientific">Lepeophtheirus salmonis</name>
    <name type="common">Salmon louse</name>
    <name type="synonym">Caligus salmonis</name>
    <dbReference type="NCBI Taxonomy" id="72036"/>
    <lineage>
        <taxon>Eukaryota</taxon>
        <taxon>Metazoa</taxon>
        <taxon>Ecdysozoa</taxon>
        <taxon>Arthropoda</taxon>
        <taxon>Crustacea</taxon>
        <taxon>Multicrustacea</taxon>
        <taxon>Hexanauplia</taxon>
        <taxon>Copepoda</taxon>
        <taxon>Siphonostomatoida</taxon>
        <taxon>Caligidae</taxon>
        <taxon>Lepeophtheirus</taxon>
    </lineage>
</organism>
<protein>
    <submittedName>
        <fullName evidence="1">Uncharacterized protein</fullName>
    </submittedName>
</protein>
<sequence length="66" mass="7723">MRAAFPLLLRAMVVIVGISYPQKWLVYLLHLIISLNMYFYCRVRGLTPILKGLTYQNYSTVMGRQK</sequence>
<dbReference type="AlphaFoldDB" id="A0A0K2UP33"/>
<evidence type="ECO:0000313" key="1">
    <source>
        <dbReference type="EMBL" id="CDW39830.1"/>
    </source>
</evidence>
<proteinExistence type="predicted"/>
<name>A0A0K2UP33_LEPSM</name>
<reference evidence="1" key="1">
    <citation type="submission" date="2014-05" db="EMBL/GenBank/DDBJ databases">
        <authorList>
            <person name="Chronopoulou M."/>
        </authorList>
    </citation>
    <scope>NUCLEOTIDE SEQUENCE</scope>
    <source>
        <tissue evidence="1">Whole organism</tissue>
    </source>
</reference>
<dbReference type="EMBL" id="HACA01022469">
    <property type="protein sequence ID" value="CDW39830.1"/>
    <property type="molecule type" value="Transcribed_RNA"/>
</dbReference>